<keyword evidence="2" id="KW-1185">Reference proteome</keyword>
<dbReference type="Pfam" id="PF21737">
    <property type="entry name" value="DUF6865"/>
    <property type="match status" value="1"/>
</dbReference>
<dbReference type="PANTHER" id="PTHR35282">
    <property type="entry name" value="F5D14.24 PROTEIN"/>
    <property type="match status" value="1"/>
</dbReference>
<dbReference type="PANTHER" id="PTHR35282:SF2">
    <property type="entry name" value="F5D14.24 PROTEIN"/>
    <property type="match status" value="1"/>
</dbReference>
<dbReference type="AlphaFoldDB" id="A0ABD3T7U3"/>
<reference evidence="1 2" key="1">
    <citation type="submission" date="2024-12" db="EMBL/GenBank/DDBJ databases">
        <title>The unique morphological basis and parallel evolutionary history of personate flowers in Penstemon.</title>
        <authorList>
            <person name="Depatie T.H."/>
            <person name="Wessinger C.A."/>
        </authorList>
    </citation>
    <scope>NUCLEOTIDE SEQUENCE [LARGE SCALE GENOMIC DNA]</scope>
    <source>
        <strain evidence="1">WTNN_2</strain>
        <tissue evidence="1">Leaf</tissue>
    </source>
</reference>
<dbReference type="Proteomes" id="UP001634393">
    <property type="component" value="Unassembled WGS sequence"/>
</dbReference>
<evidence type="ECO:0000313" key="2">
    <source>
        <dbReference type="Proteomes" id="UP001634393"/>
    </source>
</evidence>
<dbReference type="EMBL" id="JBJXBP010000004">
    <property type="protein sequence ID" value="KAL3833004.1"/>
    <property type="molecule type" value="Genomic_DNA"/>
</dbReference>
<dbReference type="InterPro" id="IPR049198">
    <property type="entry name" value="DUF6865"/>
</dbReference>
<sequence>MCLYVNFDSDLQIDNLILIWKNFWYNRAKYLMDKKEIAKEFAENAARESLIEISYRLPETGLTAENSPKYINGQEFVEPLTRDGDEKYRSELISISYSLSPDVKVLPLLPQQND</sequence>
<accession>A0ABD3T7U3</accession>
<protein>
    <submittedName>
        <fullName evidence="1">Uncharacterized protein</fullName>
    </submittedName>
</protein>
<gene>
    <name evidence="1" type="ORF">ACJIZ3_007740</name>
</gene>
<comment type="caution">
    <text evidence="1">The sequence shown here is derived from an EMBL/GenBank/DDBJ whole genome shotgun (WGS) entry which is preliminary data.</text>
</comment>
<evidence type="ECO:0000313" key="1">
    <source>
        <dbReference type="EMBL" id="KAL3833004.1"/>
    </source>
</evidence>
<name>A0ABD3T7U3_9LAMI</name>
<proteinExistence type="predicted"/>
<organism evidence="1 2">
    <name type="scientific">Penstemon smallii</name>
    <dbReference type="NCBI Taxonomy" id="265156"/>
    <lineage>
        <taxon>Eukaryota</taxon>
        <taxon>Viridiplantae</taxon>
        <taxon>Streptophyta</taxon>
        <taxon>Embryophyta</taxon>
        <taxon>Tracheophyta</taxon>
        <taxon>Spermatophyta</taxon>
        <taxon>Magnoliopsida</taxon>
        <taxon>eudicotyledons</taxon>
        <taxon>Gunneridae</taxon>
        <taxon>Pentapetalae</taxon>
        <taxon>asterids</taxon>
        <taxon>lamiids</taxon>
        <taxon>Lamiales</taxon>
        <taxon>Plantaginaceae</taxon>
        <taxon>Cheloneae</taxon>
        <taxon>Penstemon</taxon>
    </lineage>
</organism>